<organism evidence="2 3">
    <name type="scientific">Nitrospirillum iridis</name>
    <dbReference type="NCBI Taxonomy" id="765888"/>
    <lineage>
        <taxon>Bacteria</taxon>
        <taxon>Pseudomonadati</taxon>
        <taxon>Pseudomonadota</taxon>
        <taxon>Alphaproteobacteria</taxon>
        <taxon>Rhodospirillales</taxon>
        <taxon>Azospirillaceae</taxon>
        <taxon>Nitrospirillum</taxon>
    </lineage>
</organism>
<evidence type="ECO:0000313" key="2">
    <source>
        <dbReference type="EMBL" id="MBB6251447.1"/>
    </source>
</evidence>
<dbReference type="EMBL" id="JACIIZ010000005">
    <property type="protein sequence ID" value="MBB6251447.1"/>
    <property type="molecule type" value="Genomic_DNA"/>
</dbReference>
<keyword evidence="1" id="KW-1133">Transmembrane helix</keyword>
<gene>
    <name evidence="2" type="ORF">FHS74_001998</name>
</gene>
<accession>A0A7X0AXB0</accession>
<keyword evidence="3" id="KW-1185">Reference proteome</keyword>
<dbReference type="Proteomes" id="UP000539175">
    <property type="component" value="Unassembled WGS sequence"/>
</dbReference>
<comment type="caution">
    <text evidence="2">The sequence shown here is derived from an EMBL/GenBank/DDBJ whole genome shotgun (WGS) entry which is preliminary data.</text>
</comment>
<dbReference type="RefSeq" id="WP_184799957.1">
    <property type="nucleotide sequence ID" value="NZ_JACIIZ010000005.1"/>
</dbReference>
<evidence type="ECO:0000313" key="3">
    <source>
        <dbReference type="Proteomes" id="UP000539175"/>
    </source>
</evidence>
<protein>
    <submittedName>
        <fullName evidence="2">Uncharacterized protein</fullName>
    </submittedName>
</protein>
<dbReference type="PROSITE" id="PS51257">
    <property type="entry name" value="PROKAR_LIPOPROTEIN"/>
    <property type="match status" value="1"/>
</dbReference>
<dbReference type="AlphaFoldDB" id="A0A7X0AXB0"/>
<name>A0A7X0AXB0_9PROT</name>
<keyword evidence="1" id="KW-0812">Transmembrane</keyword>
<sequence>MSANAVRLSAAPALSGGLFIACPVGRKMGVLMEIEAAASAAQAGPWTAITAALSVLAVAVSGLAYRVRRRSSDDDGDDGLSSRIAVLASSIAVLTARLDRAERDIANDKQGRQAFADAFSEIKVMAATQSAMARAIEAQEAAMAKAIEGFTATQVRQSANLDRVHTRIDDLHHAIVAQQHPRLTA</sequence>
<evidence type="ECO:0000256" key="1">
    <source>
        <dbReference type="SAM" id="Phobius"/>
    </source>
</evidence>
<feature type="transmembrane region" description="Helical" evidence="1">
    <location>
        <begin position="45"/>
        <end position="65"/>
    </location>
</feature>
<reference evidence="2 3" key="1">
    <citation type="submission" date="2020-08" db="EMBL/GenBank/DDBJ databases">
        <title>Genomic Encyclopedia of Type Strains, Phase IV (KMG-IV): sequencing the most valuable type-strain genomes for metagenomic binning, comparative biology and taxonomic classification.</title>
        <authorList>
            <person name="Goeker M."/>
        </authorList>
    </citation>
    <scope>NUCLEOTIDE SEQUENCE [LARGE SCALE GENOMIC DNA]</scope>
    <source>
        <strain evidence="2 3">DSM 22198</strain>
    </source>
</reference>
<keyword evidence="1" id="KW-0472">Membrane</keyword>
<proteinExistence type="predicted"/>